<feature type="region of interest" description="Disordered" evidence="1">
    <location>
        <begin position="1"/>
        <end position="88"/>
    </location>
</feature>
<evidence type="ECO:0000256" key="1">
    <source>
        <dbReference type="SAM" id="MobiDB-lite"/>
    </source>
</evidence>
<accession>Q948I9</accession>
<dbReference type="Proteomes" id="UP000000763">
    <property type="component" value="Chromosome 10"/>
</dbReference>
<sequence length="210" mass="21613">MWAARHGQAVPGPRLVGPARPDRRTGPCRASPRAALTAQAQPNTPRAVSGRPEGTMGHRQPSVPAGRPKHGPAVGPGRHGPDPSRAVPCLGRAKKSCLGPSLRGLSRQQCSRQVGSPVAAVTGDEVTTQQRSGSRRASLHAAATATADGARPAHGVLDLSRRHGSPSAAAAVAVAWGEALLLPRRRRCRLVARRRIAAAATSCGLTGGLV</sequence>
<evidence type="ECO:0000313" key="2">
    <source>
        <dbReference type="EMBL" id="AAK98673.1"/>
    </source>
</evidence>
<dbReference type="EMBL" id="AC021893">
    <property type="protein sequence ID" value="AAK98673.1"/>
    <property type="molecule type" value="Genomic_DNA"/>
</dbReference>
<reference evidence="3" key="1">
    <citation type="journal article" date="2005" name="Nature">
        <title>The map-based sequence of the rice genome.</title>
        <authorList>
            <consortium name="International rice genome sequencing project (IRGSP)"/>
            <person name="Matsumoto T."/>
            <person name="Wu J."/>
            <person name="Kanamori H."/>
            <person name="Katayose Y."/>
            <person name="Fujisawa M."/>
            <person name="Namiki N."/>
            <person name="Mizuno H."/>
            <person name="Yamamoto K."/>
            <person name="Antonio B.A."/>
            <person name="Baba T."/>
            <person name="Sakata K."/>
            <person name="Nagamura Y."/>
            <person name="Aoki H."/>
            <person name="Arikawa K."/>
            <person name="Arita K."/>
            <person name="Bito T."/>
            <person name="Chiden Y."/>
            <person name="Fujitsuka N."/>
            <person name="Fukunaka R."/>
            <person name="Hamada M."/>
            <person name="Harada C."/>
            <person name="Hayashi A."/>
            <person name="Hijishita S."/>
            <person name="Honda M."/>
            <person name="Hosokawa S."/>
            <person name="Ichikawa Y."/>
            <person name="Idonuma A."/>
            <person name="Iijima M."/>
            <person name="Ikeda M."/>
            <person name="Ikeno M."/>
            <person name="Ito K."/>
            <person name="Ito S."/>
            <person name="Ito T."/>
            <person name="Ito Y."/>
            <person name="Ito Y."/>
            <person name="Iwabuchi A."/>
            <person name="Kamiya K."/>
            <person name="Karasawa W."/>
            <person name="Kurita K."/>
            <person name="Katagiri S."/>
            <person name="Kikuta A."/>
            <person name="Kobayashi H."/>
            <person name="Kobayashi N."/>
            <person name="Machita K."/>
            <person name="Maehara T."/>
            <person name="Masukawa M."/>
            <person name="Mizubayashi T."/>
            <person name="Mukai Y."/>
            <person name="Nagasaki H."/>
            <person name="Nagata Y."/>
            <person name="Naito S."/>
            <person name="Nakashima M."/>
            <person name="Nakama Y."/>
            <person name="Nakamichi Y."/>
            <person name="Nakamura M."/>
            <person name="Meguro A."/>
            <person name="Negishi M."/>
            <person name="Ohta I."/>
            <person name="Ohta T."/>
            <person name="Okamoto M."/>
            <person name="Ono N."/>
            <person name="Saji S."/>
            <person name="Sakaguchi M."/>
            <person name="Sakai K."/>
            <person name="Shibata M."/>
            <person name="Shimokawa T."/>
            <person name="Song J."/>
            <person name="Takazaki Y."/>
            <person name="Terasawa K."/>
            <person name="Tsugane M."/>
            <person name="Tsuji K."/>
            <person name="Ueda S."/>
            <person name="Waki K."/>
            <person name="Yamagata H."/>
            <person name="Yamamoto M."/>
            <person name="Yamamoto S."/>
            <person name="Yamane H."/>
            <person name="Yoshiki S."/>
            <person name="Yoshihara R."/>
            <person name="Yukawa K."/>
            <person name="Zhong H."/>
            <person name="Yano M."/>
            <person name="Yuan Q."/>
            <person name="Ouyang S."/>
            <person name="Liu J."/>
            <person name="Jones K.M."/>
            <person name="Gansberger K."/>
            <person name="Moffat K."/>
            <person name="Hill J."/>
            <person name="Bera J."/>
            <person name="Fadrosh D."/>
            <person name="Jin S."/>
            <person name="Johri S."/>
            <person name="Kim M."/>
            <person name="Overton L."/>
            <person name="Reardon M."/>
            <person name="Tsitrin T."/>
            <person name="Vuong H."/>
            <person name="Weaver B."/>
            <person name="Ciecko A."/>
            <person name="Tallon L."/>
            <person name="Jackson J."/>
            <person name="Pai G."/>
            <person name="Aken S.V."/>
            <person name="Utterback T."/>
            <person name="Reidmuller S."/>
            <person name="Feldblyum T."/>
            <person name="Hsiao J."/>
            <person name="Zismann V."/>
            <person name="Iobst S."/>
            <person name="de Vazeille A.R."/>
            <person name="Buell C.R."/>
            <person name="Ying K."/>
            <person name="Li Y."/>
            <person name="Lu T."/>
            <person name="Huang Y."/>
            <person name="Zhao Q."/>
            <person name="Feng Q."/>
            <person name="Zhang L."/>
            <person name="Zhu J."/>
            <person name="Weng Q."/>
            <person name="Mu J."/>
            <person name="Lu Y."/>
            <person name="Fan D."/>
            <person name="Liu Y."/>
            <person name="Guan J."/>
            <person name="Zhang Y."/>
            <person name="Yu S."/>
            <person name="Liu X."/>
            <person name="Zhang Y."/>
            <person name="Hong G."/>
            <person name="Han B."/>
            <person name="Choisne N."/>
            <person name="Demange N."/>
            <person name="Orjeda G."/>
            <person name="Samain S."/>
            <person name="Cattolico L."/>
            <person name="Pelletier E."/>
            <person name="Couloux A."/>
            <person name="Segurens B."/>
            <person name="Wincker P."/>
            <person name="D'Hont A."/>
            <person name="Scarpelli C."/>
            <person name="Weissenbach J."/>
            <person name="Salanoubat M."/>
            <person name="Quetier F."/>
            <person name="Yu Y."/>
            <person name="Kim H.R."/>
            <person name="Rambo T."/>
            <person name="Currie J."/>
            <person name="Collura K."/>
            <person name="Luo M."/>
            <person name="Yang T."/>
            <person name="Ammiraju J.S.S."/>
            <person name="Engler F."/>
            <person name="Soderlund C."/>
            <person name="Wing R.A."/>
            <person name="Palmer L.E."/>
            <person name="de la Bastide M."/>
            <person name="Spiegel L."/>
            <person name="Nascimento L."/>
            <person name="Zutavern T."/>
            <person name="O'Shaughnessy A."/>
            <person name="Dike S."/>
            <person name="Dedhia N."/>
            <person name="Preston R."/>
            <person name="Balija V."/>
            <person name="McCombie W.R."/>
            <person name="Chow T."/>
            <person name="Chen H."/>
            <person name="Chung M."/>
            <person name="Chen C."/>
            <person name="Shaw J."/>
            <person name="Wu H."/>
            <person name="Hsiao K."/>
            <person name="Chao Y."/>
            <person name="Chu M."/>
            <person name="Cheng C."/>
            <person name="Hour A."/>
            <person name="Lee P."/>
            <person name="Lin S."/>
            <person name="Lin Y."/>
            <person name="Liou J."/>
            <person name="Liu S."/>
            <person name="Hsing Y."/>
            <person name="Raghuvanshi S."/>
            <person name="Mohanty A."/>
            <person name="Bharti A.K."/>
            <person name="Gaur A."/>
            <person name="Gupta V."/>
            <person name="Kumar D."/>
            <person name="Ravi V."/>
            <person name="Vij S."/>
            <person name="Kapur A."/>
            <person name="Khurana P."/>
            <person name="Khurana P."/>
            <person name="Khurana J.P."/>
            <person name="Tyagi A.K."/>
            <person name="Gaikwad K."/>
            <person name="Singh A."/>
            <person name="Dalal V."/>
            <person name="Srivastava S."/>
            <person name="Dixit A."/>
            <person name="Pal A.K."/>
            <person name="Ghazi I.A."/>
            <person name="Yadav M."/>
            <person name="Pandit A."/>
            <person name="Bhargava A."/>
            <person name="Sureshbabu K."/>
            <person name="Batra K."/>
            <person name="Sharma T.R."/>
            <person name="Mohapatra T."/>
            <person name="Singh N.K."/>
            <person name="Messing J."/>
            <person name="Nelson A.B."/>
            <person name="Fuks G."/>
            <person name="Kavchok S."/>
            <person name="Keizer G."/>
            <person name="Linton E."/>
            <person name="Llaca V."/>
            <person name="Song R."/>
            <person name="Tanyolac B."/>
            <person name="Young S."/>
            <person name="Ho-Il K."/>
            <person name="Hahn J.H."/>
            <person name="Sangsakoo G."/>
            <person name="Vanavichit A."/>
            <person name="de Mattos Luiz.A.T."/>
            <person name="Zimmer P.D."/>
            <person name="Malone G."/>
            <person name="Dellagostin O."/>
            <person name="de Oliveira A.C."/>
            <person name="Bevan M."/>
            <person name="Bancroft I."/>
            <person name="Minx P."/>
            <person name="Cordum H."/>
            <person name="Wilson R."/>
            <person name="Cheng Z."/>
            <person name="Jin W."/>
            <person name="Jiang J."/>
            <person name="Leong S.A."/>
            <person name="Iwama H."/>
            <person name="Gojobori T."/>
            <person name="Itoh T."/>
            <person name="Niimura Y."/>
            <person name="Fujii Y."/>
            <person name="Habara T."/>
            <person name="Sakai H."/>
            <person name="Sato Y."/>
            <person name="Wilson G."/>
            <person name="Kumar K."/>
            <person name="McCouch S."/>
            <person name="Juretic N."/>
            <person name="Hoen D."/>
            <person name="Wright S."/>
            <person name="Bruskiewich R."/>
            <person name="Bureau T."/>
            <person name="Miyao A."/>
            <person name="Hirochika H."/>
            <person name="Nishikawa T."/>
            <person name="Kadowaki K."/>
            <person name="Sugiura M."/>
            <person name="Burr B."/>
            <person name="Sasaki T."/>
        </authorList>
    </citation>
    <scope>NUCLEOTIDE SEQUENCE [LARGE SCALE GENOMIC DNA]</scope>
    <source>
        <strain evidence="3">cv. Nipponbare</strain>
    </source>
</reference>
<dbReference type="AlphaFoldDB" id="Q948I9"/>
<gene>
    <name evidence="2" type="primary">OSJNBa0060A14.7</name>
</gene>
<organism evidence="2 3">
    <name type="scientific">Oryza sativa subsp. japonica</name>
    <name type="common">Rice</name>
    <dbReference type="NCBI Taxonomy" id="39947"/>
    <lineage>
        <taxon>Eukaryota</taxon>
        <taxon>Viridiplantae</taxon>
        <taxon>Streptophyta</taxon>
        <taxon>Embryophyta</taxon>
        <taxon>Tracheophyta</taxon>
        <taxon>Spermatophyta</taxon>
        <taxon>Magnoliopsida</taxon>
        <taxon>Liliopsida</taxon>
        <taxon>Poales</taxon>
        <taxon>Poaceae</taxon>
        <taxon>BOP clade</taxon>
        <taxon>Oryzoideae</taxon>
        <taxon>Oryzeae</taxon>
        <taxon>Oryzinae</taxon>
        <taxon>Oryza</taxon>
        <taxon>Oryza sativa</taxon>
    </lineage>
</organism>
<proteinExistence type="predicted"/>
<name>Q948I9_ORYSJ</name>
<reference evidence="3" key="2">
    <citation type="journal article" date="2008" name="Nucleic Acids Res.">
        <title>The rice annotation project database (RAP-DB): 2008 update.</title>
        <authorList>
            <consortium name="The rice annotation project (RAP)"/>
        </authorList>
    </citation>
    <scope>GENOME REANNOTATION</scope>
    <source>
        <strain evidence="3">cv. Nipponbare</strain>
    </source>
</reference>
<protein>
    <submittedName>
        <fullName evidence="2">Uncharacterized protein</fullName>
    </submittedName>
</protein>
<evidence type="ECO:0000313" key="3">
    <source>
        <dbReference type="Proteomes" id="UP000000763"/>
    </source>
</evidence>